<evidence type="ECO:0000313" key="1">
    <source>
        <dbReference type="EMBL" id="KAK1356131.1"/>
    </source>
</evidence>
<sequence length="185" mass="21214">MGVQEELVVQNSVVDVHRVAQIGDPVERTRNDQVNSSRCNSDFGLWRGHEVNSEFVCLLDLIMNKYPETFEHFTTKNKKNCTMKLNLLCTSVNDFNRISLTDVNTEMFAEYRDVFAELQKFGFNISLLVSRLNYTEQICINDTKTKLQDLETLRAEKMQEIQKAFGTMVTNLVVGYIGDDLLSSP</sequence>
<gene>
    <name evidence="1" type="ORF">POM88_049387</name>
</gene>
<accession>A0AAD8M0I0</accession>
<proteinExistence type="predicted"/>
<dbReference type="EMBL" id="JAUIZM010000011">
    <property type="protein sequence ID" value="KAK1356131.1"/>
    <property type="molecule type" value="Genomic_DNA"/>
</dbReference>
<protein>
    <submittedName>
        <fullName evidence="1">Uncharacterized protein</fullName>
    </submittedName>
</protein>
<comment type="caution">
    <text evidence="1">The sequence shown here is derived from an EMBL/GenBank/DDBJ whole genome shotgun (WGS) entry which is preliminary data.</text>
</comment>
<organism evidence="1 2">
    <name type="scientific">Heracleum sosnowskyi</name>
    <dbReference type="NCBI Taxonomy" id="360622"/>
    <lineage>
        <taxon>Eukaryota</taxon>
        <taxon>Viridiplantae</taxon>
        <taxon>Streptophyta</taxon>
        <taxon>Embryophyta</taxon>
        <taxon>Tracheophyta</taxon>
        <taxon>Spermatophyta</taxon>
        <taxon>Magnoliopsida</taxon>
        <taxon>eudicotyledons</taxon>
        <taxon>Gunneridae</taxon>
        <taxon>Pentapetalae</taxon>
        <taxon>asterids</taxon>
        <taxon>campanulids</taxon>
        <taxon>Apiales</taxon>
        <taxon>Apiaceae</taxon>
        <taxon>Apioideae</taxon>
        <taxon>apioid superclade</taxon>
        <taxon>Tordylieae</taxon>
        <taxon>Tordyliinae</taxon>
        <taxon>Heracleum</taxon>
    </lineage>
</organism>
<reference evidence="1" key="1">
    <citation type="submission" date="2023-02" db="EMBL/GenBank/DDBJ databases">
        <title>Genome of toxic invasive species Heracleum sosnowskyi carries increased number of genes despite the absence of recent whole-genome duplications.</title>
        <authorList>
            <person name="Schelkunov M."/>
            <person name="Shtratnikova V."/>
            <person name="Makarenko M."/>
            <person name="Klepikova A."/>
            <person name="Omelchenko D."/>
            <person name="Novikova G."/>
            <person name="Obukhova E."/>
            <person name="Bogdanov V."/>
            <person name="Penin A."/>
            <person name="Logacheva M."/>
        </authorList>
    </citation>
    <scope>NUCLEOTIDE SEQUENCE</scope>
    <source>
        <strain evidence="1">Hsosn_3</strain>
        <tissue evidence="1">Leaf</tissue>
    </source>
</reference>
<dbReference type="Proteomes" id="UP001237642">
    <property type="component" value="Unassembled WGS sequence"/>
</dbReference>
<keyword evidence="2" id="KW-1185">Reference proteome</keyword>
<evidence type="ECO:0000313" key="2">
    <source>
        <dbReference type="Proteomes" id="UP001237642"/>
    </source>
</evidence>
<reference evidence="1" key="2">
    <citation type="submission" date="2023-05" db="EMBL/GenBank/DDBJ databases">
        <authorList>
            <person name="Schelkunov M.I."/>
        </authorList>
    </citation>
    <scope>NUCLEOTIDE SEQUENCE</scope>
    <source>
        <strain evidence="1">Hsosn_3</strain>
        <tissue evidence="1">Leaf</tissue>
    </source>
</reference>
<name>A0AAD8M0I0_9APIA</name>
<dbReference type="AlphaFoldDB" id="A0AAD8M0I0"/>